<reference evidence="4 5" key="1">
    <citation type="journal article" date="2019" name="PLoS Negl. Trop. Dis.">
        <title>Whole genome sequencing of Entamoeba nuttalli reveals mammalian host-related molecular signatures and a novel octapeptide-repeat surface protein.</title>
        <authorList>
            <person name="Tanaka M."/>
            <person name="Makiuchi T."/>
            <person name="Komiyama T."/>
            <person name="Shiina T."/>
            <person name="Osaki K."/>
            <person name="Tachibana H."/>
        </authorList>
    </citation>
    <scope>NUCLEOTIDE SEQUENCE [LARGE SCALE GENOMIC DNA]</scope>
    <source>
        <strain evidence="4 5">P19-061405</strain>
    </source>
</reference>
<keyword evidence="5" id="KW-1185">Reference proteome</keyword>
<dbReference type="InterPro" id="IPR014813">
    <property type="entry name" value="Gnl3_N_dom"/>
</dbReference>
<feature type="domain" description="Guanine nucleotide-binding protein-like 3 N-terminal" evidence="3">
    <location>
        <begin position="3"/>
        <end position="54"/>
    </location>
</feature>
<proteinExistence type="predicted"/>
<evidence type="ECO:0000256" key="1">
    <source>
        <dbReference type="ARBA" id="ARBA00004123"/>
    </source>
</evidence>
<comment type="subcellular location">
    <subcellularLocation>
        <location evidence="1">Nucleus</location>
    </subcellularLocation>
</comment>
<evidence type="ECO:0000313" key="5">
    <source>
        <dbReference type="Proteomes" id="UP001628156"/>
    </source>
</evidence>
<accession>A0ABQ0DAI2</accession>
<keyword evidence="2" id="KW-0539">Nucleus</keyword>
<comment type="caution">
    <text evidence="4">The sequence shown here is derived from an EMBL/GenBank/DDBJ whole genome shotgun (WGS) entry which is preliminary data.</text>
</comment>
<organism evidence="4 5">
    <name type="scientific">Entamoeba nuttalli</name>
    <dbReference type="NCBI Taxonomy" id="412467"/>
    <lineage>
        <taxon>Eukaryota</taxon>
        <taxon>Amoebozoa</taxon>
        <taxon>Evosea</taxon>
        <taxon>Archamoebae</taxon>
        <taxon>Mastigamoebida</taxon>
        <taxon>Entamoebidae</taxon>
        <taxon>Entamoeba</taxon>
    </lineage>
</organism>
<dbReference type="Pfam" id="PF08701">
    <property type="entry name" value="GN3L_Grn1"/>
    <property type="match status" value="1"/>
</dbReference>
<dbReference type="EMBL" id="BAAFRS010000044">
    <property type="protein sequence ID" value="GAB1219861.1"/>
    <property type="molecule type" value="Genomic_DNA"/>
</dbReference>
<feature type="non-terminal residue" evidence="4">
    <location>
        <position position="1"/>
    </location>
</feature>
<protein>
    <recommendedName>
        <fullName evidence="3">Guanine nucleotide-binding protein-like 3 N-terminal domain-containing protein</fullName>
    </recommendedName>
</protein>
<sequence length="64" mass="7589">GLEKKFPEAQKKLNKEPGVSHFYPFKEELIHKYENILKKKQEEIITAKDVHKSQFKSVESTQMK</sequence>
<dbReference type="Proteomes" id="UP001628156">
    <property type="component" value="Unassembled WGS sequence"/>
</dbReference>
<evidence type="ECO:0000313" key="4">
    <source>
        <dbReference type="EMBL" id="GAB1219861.1"/>
    </source>
</evidence>
<evidence type="ECO:0000256" key="2">
    <source>
        <dbReference type="ARBA" id="ARBA00023242"/>
    </source>
</evidence>
<name>A0ABQ0DAI2_9EUKA</name>
<gene>
    <name evidence="4" type="ORF">ENUP19_0044G0037</name>
</gene>
<evidence type="ECO:0000259" key="3">
    <source>
        <dbReference type="Pfam" id="PF08701"/>
    </source>
</evidence>